<evidence type="ECO:0000256" key="1">
    <source>
        <dbReference type="SAM" id="Phobius"/>
    </source>
</evidence>
<organism evidence="2 3">
    <name type="scientific">Burkholderia contaminans</name>
    <dbReference type="NCBI Taxonomy" id="488447"/>
    <lineage>
        <taxon>Bacteria</taxon>
        <taxon>Pseudomonadati</taxon>
        <taxon>Pseudomonadota</taxon>
        <taxon>Betaproteobacteria</taxon>
        <taxon>Burkholderiales</taxon>
        <taxon>Burkholderiaceae</taxon>
        <taxon>Burkholderia</taxon>
        <taxon>Burkholderia cepacia complex</taxon>
    </lineage>
</organism>
<feature type="transmembrane region" description="Helical" evidence="1">
    <location>
        <begin position="30"/>
        <end position="50"/>
    </location>
</feature>
<protein>
    <submittedName>
        <fullName evidence="2">Uncharacterized protein</fullName>
    </submittedName>
</protein>
<gene>
    <name evidence="2" type="ORF">DF037_28710</name>
</gene>
<dbReference type="AlphaFoldDB" id="A0A3N8QEW7"/>
<accession>A0A3N8QEW7</accession>
<comment type="caution">
    <text evidence="2">The sequence shown here is derived from an EMBL/GenBank/DDBJ whole genome shotgun (WGS) entry which is preliminary data.</text>
</comment>
<evidence type="ECO:0000313" key="3">
    <source>
        <dbReference type="Proteomes" id="UP000269271"/>
    </source>
</evidence>
<keyword evidence="1" id="KW-0472">Membrane</keyword>
<dbReference type="Proteomes" id="UP000269271">
    <property type="component" value="Unassembled WGS sequence"/>
</dbReference>
<dbReference type="EMBL" id="QTQX01000022">
    <property type="protein sequence ID" value="RQT22195.1"/>
    <property type="molecule type" value="Genomic_DNA"/>
</dbReference>
<sequence>MASREGTAPWVTRNVALSLPAPGKKWLGKFGAGAACMPVILICSFTWYLLRRLHGSCHPISSRCSSAH</sequence>
<name>A0A3N8QEW7_9BURK</name>
<keyword evidence="1" id="KW-1133">Transmembrane helix</keyword>
<keyword evidence="1" id="KW-0812">Transmembrane</keyword>
<proteinExistence type="predicted"/>
<evidence type="ECO:0000313" key="2">
    <source>
        <dbReference type="EMBL" id="RQT22195.1"/>
    </source>
</evidence>
<reference evidence="2 3" key="1">
    <citation type="submission" date="2018-08" db="EMBL/GenBank/DDBJ databases">
        <title>Comparative analysis of Burkholderia isolates from Puerto Rico.</title>
        <authorList>
            <person name="Hall C."/>
            <person name="Sahl J."/>
            <person name="Wagner D."/>
        </authorList>
    </citation>
    <scope>NUCLEOTIDE SEQUENCE [LARGE SCALE GENOMIC DNA]</scope>
    <source>
        <strain evidence="2 3">Bp9001</strain>
    </source>
</reference>